<protein>
    <submittedName>
        <fullName evidence="1">DUF3077 domain-containing protein</fullName>
    </submittedName>
</protein>
<gene>
    <name evidence="1" type="ORF">KH389_10550</name>
</gene>
<accession>A0ABX8DZW2</accession>
<evidence type="ECO:0000313" key="2">
    <source>
        <dbReference type="Proteomes" id="UP000678154"/>
    </source>
</evidence>
<dbReference type="Proteomes" id="UP000678154">
    <property type="component" value="Chromosome"/>
</dbReference>
<reference evidence="1 2" key="1">
    <citation type="journal article" date="2016" name="J. Hazard. Mater.">
        <title>A newly isolated Pseudomonas putida S-1 strain for batch-mode-propanethiol degradation and continuous treatment of propanethiol-containing waste gas.</title>
        <authorList>
            <person name="Chen D.Z."/>
            <person name="Sun Y.M."/>
            <person name="Han L.M."/>
            <person name="Chen J."/>
            <person name="Ye J.X."/>
            <person name="Chen J.M."/>
        </authorList>
    </citation>
    <scope>NUCLEOTIDE SEQUENCE [LARGE SCALE GENOMIC DNA]</scope>
    <source>
        <strain evidence="1 2">S-1</strain>
    </source>
</reference>
<evidence type="ECO:0000313" key="1">
    <source>
        <dbReference type="EMBL" id="QVL21599.1"/>
    </source>
</evidence>
<sequence length="116" mass="12260">MVAIGVGSTNQGSCTITRIVPAPPLVNSRKTTYTAFGCSNGNHPPLFSVCEGIELEDALVHLSLQIQCAKDTTAQACERADAQFKHLLVAAQQSLEMSTVLIETVLDGMEAQAVDA</sequence>
<dbReference type="EMBL" id="CP074676">
    <property type="protein sequence ID" value="QVL21599.1"/>
    <property type="molecule type" value="Genomic_DNA"/>
</dbReference>
<dbReference type="RefSeq" id="WP_153046100.1">
    <property type="nucleotide sequence ID" value="NZ_CP074676.1"/>
</dbReference>
<dbReference type="Pfam" id="PF19619">
    <property type="entry name" value="DUF6124"/>
    <property type="match status" value="1"/>
</dbReference>
<name>A0ABX8DZW2_9PSED</name>
<organism evidence="1 2">
    <name type="scientific">Pseudomonas qingdaonensis</name>
    <dbReference type="NCBI Taxonomy" id="2056231"/>
    <lineage>
        <taxon>Bacteria</taxon>
        <taxon>Pseudomonadati</taxon>
        <taxon>Pseudomonadota</taxon>
        <taxon>Gammaproteobacteria</taxon>
        <taxon>Pseudomonadales</taxon>
        <taxon>Pseudomonadaceae</taxon>
        <taxon>Pseudomonas</taxon>
    </lineage>
</organism>
<proteinExistence type="predicted"/>
<keyword evidence="2" id="KW-1185">Reference proteome</keyword>
<dbReference type="GeneID" id="89225306"/>